<evidence type="ECO:0000313" key="2">
    <source>
        <dbReference type="Proteomes" id="UP000186607"/>
    </source>
</evidence>
<proteinExistence type="predicted"/>
<accession>A0A1U7P4X5</accession>
<gene>
    <name evidence="1" type="ORF">BOO71_0000694</name>
</gene>
<dbReference type="STRING" id="249408.BOO71_0000694"/>
<evidence type="ECO:0000313" key="1">
    <source>
        <dbReference type="EMBL" id="OLV20222.1"/>
    </source>
</evidence>
<dbReference type="Proteomes" id="UP000186607">
    <property type="component" value="Unassembled WGS sequence"/>
</dbReference>
<dbReference type="AlphaFoldDB" id="A0A1U7P4X5"/>
<organism evidence="1 2">
    <name type="scientific">Deinococcus marmoris</name>
    <dbReference type="NCBI Taxonomy" id="249408"/>
    <lineage>
        <taxon>Bacteria</taxon>
        <taxon>Thermotogati</taxon>
        <taxon>Deinococcota</taxon>
        <taxon>Deinococci</taxon>
        <taxon>Deinococcales</taxon>
        <taxon>Deinococcaceae</taxon>
        <taxon>Deinococcus</taxon>
    </lineage>
</organism>
<protein>
    <submittedName>
        <fullName evidence="1">Uncharacterized protein</fullName>
    </submittedName>
</protein>
<keyword evidence="2" id="KW-1185">Reference proteome</keyword>
<name>A0A1U7P4X5_9DEIO</name>
<dbReference type="OrthoDB" id="68950at2"/>
<comment type="caution">
    <text evidence="1">The sequence shown here is derived from an EMBL/GenBank/DDBJ whole genome shotgun (WGS) entry which is preliminary data.</text>
</comment>
<reference evidence="1 2" key="1">
    <citation type="submission" date="2017-01" db="EMBL/GenBank/DDBJ databases">
        <title>Genome Analysis of Deinococcus marmoris KOPRI26562.</title>
        <authorList>
            <person name="Kim J.H."/>
            <person name="Oh H.-M."/>
        </authorList>
    </citation>
    <scope>NUCLEOTIDE SEQUENCE [LARGE SCALE GENOMIC DNA]</scope>
    <source>
        <strain evidence="1 2">KOPRI26562</strain>
    </source>
</reference>
<dbReference type="EMBL" id="MSTI01000007">
    <property type="protein sequence ID" value="OLV20222.1"/>
    <property type="molecule type" value="Genomic_DNA"/>
</dbReference>
<dbReference type="RefSeq" id="WP_075830174.1">
    <property type="nucleotide sequence ID" value="NZ_MSTI01000007.1"/>
</dbReference>
<sequence>MTLISKLPTSIPADSTPQTWSGTDLRTFLVPLDATVFIPEVAVTNTAAVAAAATTMQLSSASAVTIPANTVLRFGTSSVTVTAAADLTSAASAVTIAPAATAIAINAVSTYTNLVEIPLAEESSPTLADDEETIKVHGRSTPIRSVNGKDLTSMIKTLAGLDDPTVLRLTIKGTQKSPNNRERLLWLYPDGFALLGMVNIGAPVRTAAAGSTQRVQFSSNLSGNAYWANLNDATPTWIPIN</sequence>